<protein>
    <submittedName>
        <fullName evidence="3">Uncharacterized protein</fullName>
    </submittedName>
</protein>
<feature type="compositionally biased region" description="Polar residues" evidence="2">
    <location>
        <begin position="19"/>
        <end position="31"/>
    </location>
</feature>
<accession>A0A165E5T9</accession>
<dbReference type="Proteomes" id="UP000076871">
    <property type="component" value="Unassembled WGS sequence"/>
</dbReference>
<dbReference type="OrthoDB" id="3203770at2759"/>
<dbReference type="EMBL" id="KV427625">
    <property type="protein sequence ID" value="KZT06293.1"/>
    <property type="molecule type" value="Genomic_DNA"/>
</dbReference>
<feature type="compositionally biased region" description="Low complexity" evidence="2">
    <location>
        <begin position="291"/>
        <end position="306"/>
    </location>
</feature>
<keyword evidence="4" id="KW-1185">Reference proteome</keyword>
<evidence type="ECO:0000256" key="2">
    <source>
        <dbReference type="SAM" id="MobiDB-lite"/>
    </source>
</evidence>
<dbReference type="STRING" id="1314785.A0A165E5T9"/>
<dbReference type="AlphaFoldDB" id="A0A165E5T9"/>
<gene>
    <name evidence="3" type="ORF">LAESUDRAFT_188676</name>
</gene>
<keyword evidence="1" id="KW-0175">Coiled coil</keyword>
<feature type="compositionally biased region" description="Low complexity" evidence="2">
    <location>
        <begin position="114"/>
        <end position="127"/>
    </location>
</feature>
<feature type="region of interest" description="Disordered" evidence="2">
    <location>
        <begin position="1"/>
        <end position="331"/>
    </location>
</feature>
<feature type="region of interest" description="Disordered" evidence="2">
    <location>
        <begin position="395"/>
        <end position="430"/>
    </location>
</feature>
<organism evidence="3 4">
    <name type="scientific">Laetiporus sulphureus 93-53</name>
    <dbReference type="NCBI Taxonomy" id="1314785"/>
    <lineage>
        <taxon>Eukaryota</taxon>
        <taxon>Fungi</taxon>
        <taxon>Dikarya</taxon>
        <taxon>Basidiomycota</taxon>
        <taxon>Agaricomycotina</taxon>
        <taxon>Agaricomycetes</taxon>
        <taxon>Polyporales</taxon>
        <taxon>Laetiporus</taxon>
    </lineage>
</organism>
<proteinExistence type="predicted"/>
<evidence type="ECO:0000313" key="3">
    <source>
        <dbReference type="EMBL" id="KZT06293.1"/>
    </source>
</evidence>
<sequence length="706" mass="75228">MSVRAPAGTNPLPTKRPATRSTLRQSLNLTSVGRALADVMHKSDGKDGGGDKEKGAKKTKDAASRRMSGVGVPRAPSCSATEKSLLTKLDEASPDSKAKTITKHSRRVSVMKKTSATDSDDTSSSPSGLAPKSTITRSSTLRPKATNAGTALPKYRPKSMLVSAAATKKPPSPAPQDAKSGAAKVSEKEANGGHKRSATLDIPPSGGKLGRSASPIRRRSVLKVNLTKAINVRPQSPEKKTVPRPSKTAKTTKTATGVSTVRQTDPHLPSSASSSMSSLPGTFRSRLKNMSAKSSSGSSSDQGSQKESARPSPLRHTVAAPETPPSRRTAREIAQAIAESESTPTALDVTAAASAADVTEGTSTDSIDDVEFMLSTIASPSGPTPILPRLRLPSIREGGDPHTPSRPFLPSRANLSYLTPDQRSTNGSPFLRPLHIQQGVDRGSILSWEQLAKHSKALQDEDIDHMLSEIPAPFRLGAISPSVSFSTDAMPESPSISSLPSPSAYGSISQVLLPDVTPSPAVRISELHFDNAAAGPSLEDAAAITRLRLQLASVETKAQDRLAEIESLESQLQTAKAARLRDVEELAKQISQLEEQVHGNLNVDSERMEYIKSLEEQLRQAQTAREQAVQEALQRMQERVEVAHGATLAKQQGRWKLALCARDAVGAWNSVRDLAECELERVRADREMLSVLLTGLYVVHPVCSVA</sequence>
<reference evidence="3 4" key="1">
    <citation type="journal article" date="2016" name="Mol. Biol. Evol.">
        <title>Comparative Genomics of Early-Diverging Mushroom-Forming Fungi Provides Insights into the Origins of Lignocellulose Decay Capabilities.</title>
        <authorList>
            <person name="Nagy L.G."/>
            <person name="Riley R."/>
            <person name="Tritt A."/>
            <person name="Adam C."/>
            <person name="Daum C."/>
            <person name="Floudas D."/>
            <person name="Sun H."/>
            <person name="Yadav J.S."/>
            <person name="Pangilinan J."/>
            <person name="Larsson K.H."/>
            <person name="Matsuura K."/>
            <person name="Barry K."/>
            <person name="Labutti K."/>
            <person name="Kuo R."/>
            <person name="Ohm R.A."/>
            <person name="Bhattacharya S.S."/>
            <person name="Shirouzu T."/>
            <person name="Yoshinaga Y."/>
            <person name="Martin F.M."/>
            <person name="Grigoriev I.V."/>
            <person name="Hibbett D.S."/>
        </authorList>
    </citation>
    <scope>NUCLEOTIDE SEQUENCE [LARGE SCALE GENOMIC DNA]</scope>
    <source>
        <strain evidence="3 4">93-53</strain>
    </source>
</reference>
<feature type="coiled-coil region" evidence="1">
    <location>
        <begin position="551"/>
        <end position="639"/>
    </location>
</feature>
<dbReference type="GeneID" id="63818539"/>
<name>A0A165E5T9_9APHY</name>
<feature type="compositionally biased region" description="Basic and acidic residues" evidence="2">
    <location>
        <begin position="39"/>
        <end position="64"/>
    </location>
</feature>
<feature type="compositionally biased region" description="Basic and acidic residues" evidence="2">
    <location>
        <begin position="88"/>
        <end position="98"/>
    </location>
</feature>
<feature type="compositionally biased region" description="Polar residues" evidence="2">
    <location>
        <begin position="413"/>
        <end position="428"/>
    </location>
</feature>
<dbReference type="InParanoid" id="A0A165E5T9"/>
<evidence type="ECO:0000313" key="4">
    <source>
        <dbReference type="Proteomes" id="UP000076871"/>
    </source>
</evidence>
<feature type="compositionally biased region" description="Basic residues" evidence="2">
    <location>
        <begin position="100"/>
        <end position="110"/>
    </location>
</feature>
<dbReference type="RefSeq" id="XP_040764033.1">
    <property type="nucleotide sequence ID" value="XM_040901507.1"/>
</dbReference>
<evidence type="ECO:0000256" key="1">
    <source>
        <dbReference type="SAM" id="Coils"/>
    </source>
</evidence>